<dbReference type="RefSeq" id="WP_019331956.1">
    <property type="nucleotide sequence ID" value="NZ_BQUM01000003.1"/>
</dbReference>
<comment type="caution">
    <text evidence="1">The sequence shown here is derived from an EMBL/GenBank/DDBJ whole genome shotgun (WGS) entry which is preliminary data.</text>
</comment>
<dbReference type="AlphaFoldDB" id="A0A0Q0KV43"/>
<gene>
    <name evidence="1" type="ORF">ALP44_02280</name>
</gene>
<accession>A0A0Q0KV43</accession>
<sequence>MATLTPSTIRALAHRRMALSALHADSSLATRLKRYNHHMDIVRALEAQGGVQ</sequence>
<reference evidence="1 2" key="1">
    <citation type="submission" date="2018-08" db="EMBL/GenBank/DDBJ databases">
        <title>Recombination of ecologically and evolutionarily significant loci maintains genetic cohesion in the Pseudomonas syringae species complex.</title>
        <authorList>
            <person name="Dillon M."/>
            <person name="Thakur S."/>
            <person name="Almeida R.N.D."/>
            <person name="Weir B.S."/>
            <person name="Guttman D.S."/>
        </authorList>
    </citation>
    <scope>NUCLEOTIDE SEQUENCE [LARGE SCALE GENOMIC DNA]</scope>
    <source>
        <strain evidence="1 2">ICMP 3934</strain>
    </source>
</reference>
<organism evidence="1 2">
    <name type="scientific">Pseudomonas syringae pv. theae</name>
    <dbReference type="NCBI Taxonomy" id="103985"/>
    <lineage>
        <taxon>Bacteria</taxon>
        <taxon>Pseudomonadati</taxon>
        <taxon>Pseudomonadota</taxon>
        <taxon>Gammaproteobacteria</taxon>
        <taxon>Pseudomonadales</taxon>
        <taxon>Pseudomonadaceae</taxon>
        <taxon>Pseudomonas</taxon>
        <taxon>Pseudomonas syringae</taxon>
    </lineage>
</organism>
<protein>
    <submittedName>
        <fullName evidence="1">Uncharacterized protein</fullName>
    </submittedName>
</protein>
<dbReference type="Proteomes" id="UP000282636">
    <property type="component" value="Unassembled WGS sequence"/>
</dbReference>
<proteinExistence type="predicted"/>
<dbReference type="EMBL" id="RBTL01000099">
    <property type="protein sequence ID" value="RMT71008.1"/>
    <property type="molecule type" value="Genomic_DNA"/>
</dbReference>
<name>A0A0Q0KV43_PSESX</name>
<evidence type="ECO:0000313" key="1">
    <source>
        <dbReference type="EMBL" id="RMT71008.1"/>
    </source>
</evidence>
<evidence type="ECO:0000313" key="2">
    <source>
        <dbReference type="Proteomes" id="UP000282636"/>
    </source>
</evidence>